<evidence type="ECO:0000256" key="2">
    <source>
        <dbReference type="ARBA" id="ARBA00022741"/>
    </source>
</evidence>
<feature type="binding site" evidence="6">
    <location>
        <position position="230"/>
    </location>
    <ligand>
        <name>GTP</name>
        <dbReference type="ChEBI" id="CHEBI:37565"/>
    </ligand>
</feature>
<protein>
    <recommendedName>
        <fullName evidence="6">GTP-dependent dephospho-CoA kinase</fullName>
        <ecNumber evidence="6">2.7.1.237</ecNumber>
    </recommendedName>
    <alternativeName>
        <fullName evidence="6">Dephospho-coenzyme A kinase</fullName>
        <shortName evidence="6">DPCK</shortName>
    </alternativeName>
</protein>
<keyword evidence="5 6" id="KW-0342">GTP-binding</keyword>
<evidence type="ECO:0000256" key="4">
    <source>
        <dbReference type="ARBA" id="ARBA00022993"/>
    </source>
</evidence>
<feature type="domain" description="Cytidyltransferase-like" evidence="7">
    <location>
        <begin position="8"/>
        <end position="59"/>
    </location>
</feature>
<keyword evidence="1 6" id="KW-0808">Transferase</keyword>
<dbReference type="HAMAP" id="MF_00590">
    <property type="entry name" value="Dephospho_CoA_kinase_GTP_dep"/>
    <property type="match status" value="1"/>
</dbReference>
<reference evidence="8" key="1">
    <citation type="journal article" date="2014" name="Genome Biol. Evol.">
        <title>Pangenome evidence for extensive interdomain horizontal transfer affecting lineage core and shell genes in uncultured planktonic thaumarchaeota and euryarchaeota.</title>
        <authorList>
            <person name="Deschamps P."/>
            <person name="Zivanovic Y."/>
            <person name="Moreira D."/>
            <person name="Rodriguez-Valera F."/>
            <person name="Lopez-Garcia P."/>
        </authorList>
    </citation>
    <scope>NUCLEOTIDE SEQUENCE</scope>
</reference>
<evidence type="ECO:0000313" key="8">
    <source>
        <dbReference type="EMBL" id="AIF08660.1"/>
    </source>
</evidence>
<organism evidence="8">
    <name type="scientific">uncultured marine group II/III euryarchaeote KM3_31_G09</name>
    <dbReference type="NCBI Taxonomy" id="1456432"/>
    <lineage>
        <taxon>Archaea</taxon>
        <taxon>Methanobacteriati</taxon>
        <taxon>Methanobacteriota</taxon>
        <taxon>environmental samples</taxon>
    </lineage>
</organism>
<evidence type="ECO:0000256" key="5">
    <source>
        <dbReference type="ARBA" id="ARBA00023134"/>
    </source>
</evidence>
<comment type="caution">
    <text evidence="6">Lacks conserved residue(s) required for the propagation of feature annotation.</text>
</comment>
<dbReference type="InterPro" id="IPR007164">
    <property type="entry name" value="GTP-dep_dephospho-CoA_kin"/>
</dbReference>
<evidence type="ECO:0000259" key="7">
    <source>
        <dbReference type="Pfam" id="PF01467"/>
    </source>
</evidence>
<sequence>MERHSLCLLGGTFDRFHVGHHHLISTCLQQSDKVQIWLTSDIMAKLKTPIVLDWEIRKQDILDWAISEDVNDRVSIHLLENEVGPASTSLEADSIGCTSETKSACEDINSSRKIAALDPLSIIIAEHVVGSDGKIISSSRIRDGEIDRQGQPWLGEAEMYLDQRMPEILDDELKQPFGTLHEGPESRPEVAMRRAIESISELSPKLIAVGDVTVQTLVDMGEIPDISFIDGMTKREVWAEAENLDRELFPHLSTCSNPPGLITADLKLTTKVALLNSRPTLIVVNGEEDLAPIIVHLLAPIGCVVIYGQPGKGVVVRITSQETKENCRRLLDVFTKEL</sequence>
<dbReference type="GO" id="GO:0015937">
    <property type="term" value="P:coenzyme A biosynthetic process"/>
    <property type="evidence" value="ECO:0007669"/>
    <property type="project" value="UniProtKB-UniRule"/>
</dbReference>
<dbReference type="NCBIfam" id="NF001985">
    <property type="entry name" value="PRK00777.1"/>
    <property type="match status" value="1"/>
</dbReference>
<keyword evidence="3 6" id="KW-0418">Kinase</keyword>
<dbReference type="AlphaFoldDB" id="A0A075H0I6"/>
<proteinExistence type="inferred from homology"/>
<feature type="binding site" evidence="6">
    <location>
        <position position="211"/>
    </location>
    <ligand>
        <name>GTP</name>
        <dbReference type="ChEBI" id="CHEBI:37565"/>
    </ligand>
</feature>
<dbReference type="Gene3D" id="3.40.50.620">
    <property type="entry name" value="HUPs"/>
    <property type="match status" value="1"/>
</dbReference>
<dbReference type="PANTHER" id="PTHR40732:SF1">
    <property type="entry name" value="GTP-DEPENDENT DEPHOSPHO-COA KINASE"/>
    <property type="match status" value="1"/>
</dbReference>
<keyword evidence="4 6" id="KW-0173">Coenzyme A biosynthesis</keyword>
<dbReference type="GO" id="GO:0005525">
    <property type="term" value="F:GTP binding"/>
    <property type="evidence" value="ECO:0007669"/>
    <property type="project" value="UniProtKB-UniRule"/>
</dbReference>
<comment type="function">
    <text evidence="6">Catalyzes the GTP-dependent phosphorylation of the 3'-hydroxyl group of dephosphocoenzyme A to form coenzyme A (CoA).</text>
</comment>
<evidence type="ECO:0000256" key="1">
    <source>
        <dbReference type="ARBA" id="ARBA00022679"/>
    </source>
</evidence>
<name>A0A075H0I6_9EURY</name>
<feature type="binding site" evidence="6">
    <location>
        <position position="288"/>
    </location>
    <ligand>
        <name>GTP</name>
        <dbReference type="ChEBI" id="CHEBI:37565"/>
    </ligand>
</feature>
<evidence type="ECO:0000256" key="6">
    <source>
        <dbReference type="HAMAP-Rule" id="MF_00590"/>
    </source>
</evidence>
<dbReference type="EC" id="2.7.1.237" evidence="6"/>
<dbReference type="EMBL" id="KF900838">
    <property type="protein sequence ID" value="AIF08660.1"/>
    <property type="molecule type" value="Genomic_DNA"/>
</dbReference>
<comment type="pathway">
    <text evidence="6">Cofactor biosynthesis; coenzyme A biosynthesis.</text>
</comment>
<dbReference type="UniPathway" id="UPA00241"/>
<dbReference type="InterPro" id="IPR014729">
    <property type="entry name" value="Rossmann-like_a/b/a_fold"/>
</dbReference>
<comment type="similarity">
    <text evidence="6">Belongs to the GTP-dependent DPCK family.</text>
</comment>
<dbReference type="InterPro" id="IPR004821">
    <property type="entry name" value="Cyt_trans-like"/>
</dbReference>
<comment type="catalytic activity">
    <reaction evidence="6">
        <text>3'-dephospho-CoA + GTP = GDP + CoA + H(+)</text>
        <dbReference type="Rhea" id="RHEA:61156"/>
        <dbReference type="ChEBI" id="CHEBI:15378"/>
        <dbReference type="ChEBI" id="CHEBI:37565"/>
        <dbReference type="ChEBI" id="CHEBI:57287"/>
        <dbReference type="ChEBI" id="CHEBI:57328"/>
        <dbReference type="ChEBI" id="CHEBI:58189"/>
        <dbReference type="EC" id="2.7.1.237"/>
    </reaction>
</comment>
<accession>A0A075H0I6</accession>
<dbReference type="Pfam" id="PF04019">
    <property type="entry name" value="DUF359"/>
    <property type="match status" value="1"/>
</dbReference>
<dbReference type="Pfam" id="PF01467">
    <property type="entry name" value="CTP_transf_like"/>
    <property type="match status" value="1"/>
</dbReference>
<dbReference type="GO" id="GO:0016301">
    <property type="term" value="F:kinase activity"/>
    <property type="evidence" value="ECO:0007669"/>
    <property type="project" value="UniProtKB-UniRule"/>
</dbReference>
<evidence type="ECO:0000256" key="3">
    <source>
        <dbReference type="ARBA" id="ARBA00022777"/>
    </source>
</evidence>
<dbReference type="PANTHER" id="PTHR40732">
    <property type="entry name" value="UPF0218 PROTEIN TK1697"/>
    <property type="match status" value="1"/>
</dbReference>
<keyword evidence="2 6" id="KW-0547">Nucleotide-binding</keyword>
<feature type="binding site" evidence="6">
    <location>
        <position position="212"/>
    </location>
    <ligand>
        <name>GTP</name>
        <dbReference type="ChEBI" id="CHEBI:37565"/>
    </ligand>
</feature>
<dbReference type="SUPFAM" id="SSF52374">
    <property type="entry name" value="Nucleotidylyl transferase"/>
    <property type="match status" value="1"/>
</dbReference>